<dbReference type="EMBL" id="JAOVQN010000025">
    <property type="protein sequence ID" value="MCU9839982.1"/>
    <property type="molecule type" value="Genomic_DNA"/>
</dbReference>
<keyword evidence="3" id="KW-1185">Reference proteome</keyword>
<sequence length="352" mass="38576">MNGGPGIFTQIASTKDAPAPIAVFLARHGLAEARVVPLSSGNSVRRLFLLPDHRLLLLDDWTYPAGVAAFAQLSGHLNRLGLSASKVRGVDVATGLALVEDFGQATYSEITGRGADETRLYELAIHALVHLHHRPGATSISRCLYDLRVVLVETDVTSSWFAPKLGTVGAAEDFAGVFRDLWSQALASNGDWPQTLVFQDFHGDNLMLLEQRTEVARCGLLEFQDAVVGPLEYDLVSVLHGARRDLGPGLEDRMLDRYLKRAPATAGTRDDIVWHNLWLGAQQHARIAGVVARLWFPGYLRFLPRVLGHLGVALKRSGLTRIEALMKRNLPDWRVRGSSFAAEDLEIQGVPA</sequence>
<organism evidence="2 3">
    <name type="scientific">Ruegeria marisflavi</name>
    <dbReference type="NCBI Taxonomy" id="2984152"/>
    <lineage>
        <taxon>Bacteria</taxon>
        <taxon>Pseudomonadati</taxon>
        <taxon>Pseudomonadota</taxon>
        <taxon>Alphaproteobacteria</taxon>
        <taxon>Rhodobacterales</taxon>
        <taxon>Roseobacteraceae</taxon>
        <taxon>Ruegeria</taxon>
    </lineage>
</organism>
<dbReference type="Pfam" id="PF01636">
    <property type="entry name" value="APH"/>
    <property type="match status" value="1"/>
</dbReference>
<dbReference type="SUPFAM" id="SSF56112">
    <property type="entry name" value="Protein kinase-like (PK-like)"/>
    <property type="match status" value="1"/>
</dbReference>
<reference evidence="2 3" key="1">
    <citation type="submission" date="2022-10" db="EMBL/GenBank/DDBJ databases">
        <title>Ruegeria sp. nov., isolated from ocean surface water.</title>
        <authorList>
            <person name="He W."/>
            <person name="Wang L."/>
            <person name="Zhang D.-F."/>
        </authorList>
    </citation>
    <scope>NUCLEOTIDE SEQUENCE [LARGE SCALE GENOMIC DNA]</scope>
    <source>
        <strain evidence="2 3">WL0004</strain>
    </source>
</reference>
<dbReference type="InterPro" id="IPR002575">
    <property type="entry name" value="Aminoglycoside_PTrfase"/>
</dbReference>
<accession>A0ABT2WXI8</accession>
<dbReference type="Proteomes" id="UP001321014">
    <property type="component" value="Unassembled WGS sequence"/>
</dbReference>
<feature type="domain" description="Aminoglycoside phosphotransferase" evidence="1">
    <location>
        <begin position="35"/>
        <end position="263"/>
    </location>
</feature>
<name>A0ABT2WXI8_9RHOB</name>
<protein>
    <submittedName>
        <fullName evidence="2">Phosphotransferase</fullName>
    </submittedName>
</protein>
<dbReference type="InterPro" id="IPR011009">
    <property type="entry name" value="Kinase-like_dom_sf"/>
</dbReference>
<evidence type="ECO:0000313" key="2">
    <source>
        <dbReference type="EMBL" id="MCU9839982.1"/>
    </source>
</evidence>
<dbReference type="RefSeq" id="WP_263389870.1">
    <property type="nucleotide sequence ID" value="NZ_JAOVQN010000025.1"/>
</dbReference>
<proteinExistence type="predicted"/>
<dbReference type="Gene3D" id="3.90.1200.10">
    <property type="match status" value="1"/>
</dbReference>
<comment type="caution">
    <text evidence="2">The sequence shown here is derived from an EMBL/GenBank/DDBJ whole genome shotgun (WGS) entry which is preliminary data.</text>
</comment>
<evidence type="ECO:0000259" key="1">
    <source>
        <dbReference type="Pfam" id="PF01636"/>
    </source>
</evidence>
<dbReference type="Gene3D" id="3.30.200.20">
    <property type="entry name" value="Phosphorylase Kinase, domain 1"/>
    <property type="match status" value="1"/>
</dbReference>
<gene>
    <name evidence="2" type="ORF">OEZ49_19625</name>
</gene>
<evidence type="ECO:0000313" key="3">
    <source>
        <dbReference type="Proteomes" id="UP001321014"/>
    </source>
</evidence>